<dbReference type="InterPro" id="IPR003961">
    <property type="entry name" value="FN3_dom"/>
</dbReference>
<feature type="domain" description="Fibronectin type-III" evidence="3">
    <location>
        <begin position="387"/>
        <end position="481"/>
    </location>
</feature>
<dbReference type="FunFam" id="3.40.50.10190:FF:000088">
    <property type="entry name" value="Chitin biosynthesis protein (Chs5), putative"/>
    <property type="match status" value="1"/>
</dbReference>
<dbReference type="InterPro" id="IPR031673">
    <property type="entry name" value="Chs5_N"/>
</dbReference>
<dbReference type="Proteomes" id="UP000256690">
    <property type="component" value="Unassembled WGS sequence"/>
</dbReference>
<dbReference type="PROSITE" id="PS50172">
    <property type="entry name" value="BRCT"/>
    <property type="match status" value="1"/>
</dbReference>
<evidence type="ECO:0000259" key="2">
    <source>
        <dbReference type="PROSITE" id="PS50172"/>
    </source>
</evidence>
<proteinExistence type="predicted"/>
<dbReference type="InterPro" id="IPR036420">
    <property type="entry name" value="BRCT_dom_sf"/>
</dbReference>
<dbReference type="Gene3D" id="2.60.40.10">
    <property type="entry name" value="Immunoglobulins"/>
    <property type="match status" value="1"/>
</dbReference>
<dbReference type="SUPFAM" id="SSF49265">
    <property type="entry name" value="Fibronectin type III"/>
    <property type="match status" value="1"/>
</dbReference>
<dbReference type="STRING" id="1810919.A0A3D8REX2"/>
<keyword evidence="5" id="KW-1185">Reference proteome</keyword>
<feature type="compositionally biased region" description="Basic and acidic residues" evidence="1">
    <location>
        <begin position="631"/>
        <end position="640"/>
    </location>
</feature>
<feature type="domain" description="BRCT" evidence="2">
    <location>
        <begin position="475"/>
        <end position="563"/>
    </location>
</feature>
<dbReference type="Pfam" id="PF16893">
    <property type="entry name" value="fn3_2"/>
    <property type="match status" value="1"/>
</dbReference>
<dbReference type="InterPro" id="IPR036116">
    <property type="entry name" value="FN3_sf"/>
</dbReference>
<dbReference type="SMART" id="SM00292">
    <property type="entry name" value="BRCT"/>
    <property type="match status" value="1"/>
</dbReference>
<protein>
    <recommendedName>
        <fullName evidence="6">Chitin biosynthesis protein</fullName>
    </recommendedName>
</protein>
<evidence type="ECO:0008006" key="6">
    <source>
        <dbReference type="Google" id="ProtNLM"/>
    </source>
</evidence>
<dbReference type="PROSITE" id="PS50853">
    <property type="entry name" value="FN3"/>
    <property type="match status" value="1"/>
</dbReference>
<dbReference type="CDD" id="cd17742">
    <property type="entry name" value="BRCT_CHS5_like"/>
    <property type="match status" value="1"/>
</dbReference>
<dbReference type="Gene3D" id="3.40.50.10190">
    <property type="entry name" value="BRCT domain"/>
    <property type="match status" value="1"/>
</dbReference>
<dbReference type="PANTHER" id="PTHR47351:SF1">
    <property type="entry name" value="CHITIN BIOSYNTHESIS PROTEIN CHS5"/>
    <property type="match status" value="1"/>
</dbReference>
<dbReference type="GO" id="GO:0034044">
    <property type="term" value="C:exomer complex"/>
    <property type="evidence" value="ECO:0007669"/>
    <property type="project" value="TreeGrafter"/>
</dbReference>
<comment type="caution">
    <text evidence="4">The sequence shown here is derived from an EMBL/GenBank/DDBJ whole genome shotgun (WGS) entry which is preliminary data.</text>
</comment>
<dbReference type="GO" id="GO:0006893">
    <property type="term" value="P:Golgi to plasma membrane transport"/>
    <property type="evidence" value="ECO:0007669"/>
    <property type="project" value="TreeGrafter"/>
</dbReference>
<dbReference type="PANTHER" id="PTHR47351">
    <property type="entry name" value="CHITIN BIOSYNTHESIS PROTEIN CHS5"/>
    <property type="match status" value="1"/>
</dbReference>
<dbReference type="RefSeq" id="XP_026601829.1">
    <property type="nucleotide sequence ID" value="XM_026749797.1"/>
</dbReference>
<evidence type="ECO:0000313" key="5">
    <source>
        <dbReference type="Proteomes" id="UP000256690"/>
    </source>
</evidence>
<evidence type="ECO:0000256" key="1">
    <source>
        <dbReference type="SAM" id="MobiDB-lite"/>
    </source>
</evidence>
<sequence length="741" mass="81011">MASYKSVIRSWAARRARAAFKEELKARGFDSEGRRLDSETSDSDTALGFSGNMTGTFNIDIQPAILTATFPAIREEMKYTIDALIQEQQKMQISAQKNPSAISAGNKQRMRPTTQEQPRNELVEQQPRLEFAQKELSRQSGGRFNHNPNGRRDGPSSKTGGRSYRTPYERDGGPDDTGRRDGPSSETGDRSYRTPYERDGGPDDTGRDGPSSETGDRSYRTPYKRDGGLKEIGRDGPSSKIGGRSYRTPYERDSGPVKTRGRFVRDANGRAQWIGGQQPTFNPHRDLSLSSSALLRLLVYCSRGPAETCCNRMLVSLTVGKVDAGVAVLLTQDNRLIEFPSVLLPNNITSGSIVDITVSRNHAAEAANTAAFQALQKRILNTYGIKTPSPPVLRLRNATQTSLVLEWDPIDLATASLKTLSLYRNGSKAGSIPRPLETRSTKISGLAIHSEYTFHLVLRTTAGTYQSEKLTCRTHKMTDLSGITVTTGVLHPQRKEALAEALDRIGGKLIDTVRIDTTHFVCTEGRGPLWEKAVEMNIPVVVPEWVDACEAEGTIVSVRGYYLNADPKARQLGPIHGSIQHQRTTSSIASPSRLSQSQSLSLPVNQPERDQNASEPPPTPFPGANMSGQPKAEDGDRVSSEDEESPPPPPPKDEELEAKESRTSTPPSAQLETNGDIKSETASLHNGDTDDEELNVGSSSHGQPDEKEHAEDEEELSSAKESDKGKTNDTAGDSDFNEVPL</sequence>
<feature type="region of interest" description="Disordered" evidence="1">
    <location>
        <begin position="92"/>
        <end position="260"/>
    </location>
</feature>
<organism evidence="4 5">
    <name type="scientific">Aspergillus mulundensis</name>
    <dbReference type="NCBI Taxonomy" id="1810919"/>
    <lineage>
        <taxon>Eukaryota</taxon>
        <taxon>Fungi</taxon>
        <taxon>Dikarya</taxon>
        <taxon>Ascomycota</taxon>
        <taxon>Pezizomycotina</taxon>
        <taxon>Eurotiomycetes</taxon>
        <taxon>Eurotiomycetidae</taxon>
        <taxon>Eurotiales</taxon>
        <taxon>Aspergillaceae</taxon>
        <taxon>Aspergillus</taxon>
        <taxon>Aspergillus subgen. Nidulantes</taxon>
    </lineage>
</organism>
<dbReference type="Pfam" id="PF16892">
    <property type="entry name" value="CHS5_N"/>
    <property type="match status" value="1"/>
</dbReference>
<dbReference type="EMBL" id="PVWQ01000009">
    <property type="protein sequence ID" value="RDW72609.1"/>
    <property type="molecule type" value="Genomic_DNA"/>
</dbReference>
<dbReference type="OrthoDB" id="245697at2759"/>
<dbReference type="FunFam" id="2.60.40.10:FF:000453">
    <property type="entry name" value="Chitin biosynthesis protein CHS5"/>
    <property type="match status" value="1"/>
</dbReference>
<evidence type="ECO:0000259" key="3">
    <source>
        <dbReference type="PROSITE" id="PS50853"/>
    </source>
</evidence>
<dbReference type="AlphaFoldDB" id="A0A3D8REX2"/>
<dbReference type="CDD" id="cd13945">
    <property type="entry name" value="Chs5_N"/>
    <property type="match status" value="1"/>
</dbReference>
<feature type="compositionally biased region" description="Basic and acidic residues" evidence="1">
    <location>
        <begin position="167"/>
        <end position="207"/>
    </location>
</feature>
<dbReference type="SUPFAM" id="SSF52113">
    <property type="entry name" value="BRCT domain"/>
    <property type="match status" value="1"/>
</dbReference>
<feature type="compositionally biased region" description="Polar residues" evidence="1">
    <location>
        <begin position="92"/>
        <end position="117"/>
    </location>
</feature>
<feature type="compositionally biased region" description="Basic and acidic residues" evidence="1">
    <location>
        <begin position="717"/>
        <end position="727"/>
    </location>
</feature>
<dbReference type="Gene3D" id="6.20.120.50">
    <property type="match status" value="1"/>
</dbReference>
<accession>A0A3D8REX2</accession>
<feature type="region of interest" description="Disordered" evidence="1">
    <location>
        <begin position="577"/>
        <end position="741"/>
    </location>
</feature>
<dbReference type="GO" id="GO:0000747">
    <property type="term" value="P:conjugation with cellular fusion"/>
    <property type="evidence" value="ECO:0007669"/>
    <property type="project" value="TreeGrafter"/>
</dbReference>
<name>A0A3D8REX2_9EURO</name>
<dbReference type="InterPro" id="IPR052827">
    <property type="entry name" value="CHS_Export/Cell_Fusion_Reg"/>
</dbReference>
<gene>
    <name evidence="4" type="ORF">DSM5745_07781</name>
</gene>
<reference evidence="4 5" key="1">
    <citation type="journal article" date="2018" name="IMA Fungus">
        <title>IMA Genome-F 9: Draft genome sequence of Annulohypoxylon stygium, Aspergillus mulundensis, Berkeleyomyces basicola (syn. Thielaviopsis basicola), Ceratocystis smalleyi, two Cercospora beticola strains, Coleophoma cylindrospora, Fusarium fracticaudum, Phialophora cf. hyalina, and Morchella septimelata.</title>
        <authorList>
            <person name="Wingfield B.D."/>
            <person name="Bills G.F."/>
            <person name="Dong Y."/>
            <person name="Huang W."/>
            <person name="Nel W.J."/>
            <person name="Swalarsk-Parry B.S."/>
            <person name="Vaghefi N."/>
            <person name="Wilken P.M."/>
            <person name="An Z."/>
            <person name="de Beer Z.W."/>
            <person name="De Vos L."/>
            <person name="Chen L."/>
            <person name="Duong T.A."/>
            <person name="Gao Y."/>
            <person name="Hammerbacher A."/>
            <person name="Kikkert J.R."/>
            <person name="Li Y."/>
            <person name="Li H."/>
            <person name="Li K."/>
            <person name="Li Q."/>
            <person name="Liu X."/>
            <person name="Ma X."/>
            <person name="Naidoo K."/>
            <person name="Pethybridge S.J."/>
            <person name="Sun J."/>
            <person name="Steenkamp E.T."/>
            <person name="van der Nest M.A."/>
            <person name="van Wyk S."/>
            <person name="Wingfield M.J."/>
            <person name="Xiong C."/>
            <person name="Yue Q."/>
            <person name="Zhang X."/>
        </authorList>
    </citation>
    <scope>NUCLEOTIDE SEQUENCE [LARGE SCALE GENOMIC DNA]</scope>
    <source>
        <strain evidence="4 5">DSM 5745</strain>
    </source>
</reference>
<dbReference type="GeneID" id="38118151"/>
<feature type="compositionally biased region" description="Polar residues" evidence="1">
    <location>
        <begin position="663"/>
        <end position="673"/>
    </location>
</feature>
<feature type="compositionally biased region" description="Basic and acidic residues" evidence="1">
    <location>
        <begin position="214"/>
        <end position="234"/>
    </location>
</feature>
<dbReference type="GO" id="GO:0005802">
    <property type="term" value="C:trans-Golgi network"/>
    <property type="evidence" value="ECO:0007669"/>
    <property type="project" value="TreeGrafter"/>
</dbReference>
<dbReference type="Pfam" id="PF12738">
    <property type="entry name" value="PTCB-BRCT"/>
    <property type="match status" value="1"/>
</dbReference>
<feature type="compositionally biased region" description="Polar residues" evidence="1">
    <location>
        <begin position="138"/>
        <end position="148"/>
    </location>
</feature>
<dbReference type="InterPro" id="IPR013783">
    <property type="entry name" value="Ig-like_fold"/>
</dbReference>
<dbReference type="InterPro" id="IPR031669">
    <property type="entry name" value="Fn3_2"/>
</dbReference>
<dbReference type="CDD" id="cd00063">
    <property type="entry name" value="FN3"/>
    <property type="match status" value="1"/>
</dbReference>
<dbReference type="GO" id="GO:0046983">
    <property type="term" value="F:protein dimerization activity"/>
    <property type="evidence" value="ECO:0007669"/>
    <property type="project" value="InterPro"/>
</dbReference>
<evidence type="ECO:0000313" key="4">
    <source>
        <dbReference type="EMBL" id="RDW72609.1"/>
    </source>
</evidence>
<feature type="compositionally biased region" description="Low complexity" evidence="1">
    <location>
        <begin position="586"/>
        <end position="606"/>
    </location>
</feature>
<dbReference type="InterPro" id="IPR001357">
    <property type="entry name" value="BRCT_dom"/>
</dbReference>